<dbReference type="PANTHER" id="PTHR22990:SF15">
    <property type="entry name" value="F-BOX ONLY PROTEIN 10"/>
    <property type="match status" value="1"/>
</dbReference>
<evidence type="ECO:0000313" key="7">
    <source>
        <dbReference type="Proteomes" id="UP001320715"/>
    </source>
</evidence>
<dbReference type="RefSeq" id="WP_252914166.1">
    <property type="nucleotide sequence ID" value="NZ_JAAAML010000001.1"/>
</dbReference>
<dbReference type="InterPro" id="IPR026464">
    <property type="entry name" value="NosD_copper_fam"/>
</dbReference>
<keyword evidence="4" id="KW-0732">Signal</keyword>
<dbReference type="InterPro" id="IPR051550">
    <property type="entry name" value="SCF-Subunits/Alg-Epimerases"/>
</dbReference>
<dbReference type="InterPro" id="IPR012334">
    <property type="entry name" value="Pectin_lyas_fold"/>
</dbReference>
<dbReference type="Proteomes" id="UP001320715">
    <property type="component" value="Unassembled WGS sequence"/>
</dbReference>
<dbReference type="InterPro" id="IPR022441">
    <property type="entry name" value="Para_beta_helix_rpt-2"/>
</dbReference>
<keyword evidence="2" id="KW-0677">Repeat</keyword>
<comment type="pathway">
    <text evidence="1">Protein modification; protein ubiquitination.</text>
</comment>
<comment type="caution">
    <text evidence="6">The sequence shown here is derived from an EMBL/GenBank/DDBJ whole genome shotgun (WGS) entry which is preliminary data.</text>
</comment>
<dbReference type="InterPro" id="IPR011050">
    <property type="entry name" value="Pectin_lyase_fold/virulence"/>
</dbReference>
<dbReference type="SMART" id="SM00722">
    <property type="entry name" value="CASH"/>
    <property type="match status" value="2"/>
</dbReference>
<dbReference type="Pfam" id="PF05048">
    <property type="entry name" value="NosD"/>
    <property type="match status" value="1"/>
</dbReference>
<organism evidence="6 7">
    <name type="scientific">Hoeflea alexandrii</name>
    <dbReference type="NCBI Taxonomy" id="288436"/>
    <lineage>
        <taxon>Bacteria</taxon>
        <taxon>Pseudomonadati</taxon>
        <taxon>Pseudomonadota</taxon>
        <taxon>Alphaproteobacteria</taxon>
        <taxon>Hyphomicrobiales</taxon>
        <taxon>Rhizobiaceae</taxon>
        <taxon>Hoeflea</taxon>
    </lineage>
</organism>
<evidence type="ECO:0000256" key="2">
    <source>
        <dbReference type="ARBA" id="ARBA00022737"/>
    </source>
</evidence>
<keyword evidence="3" id="KW-0833">Ubl conjugation pathway</keyword>
<dbReference type="Gene3D" id="2.160.20.10">
    <property type="entry name" value="Single-stranded right-handed beta-helix, Pectin lyase-like"/>
    <property type="match status" value="2"/>
</dbReference>
<sequence>MKLTARTFAVLLGTALLTGSANAADIRVEPGPEALVRAVVLARPGDRLVLSPGAYNGGIVLTKPVELMGDGKAHVVGTGSGSVITIDAPDVVIDGLRLTGSGSSHETIDSGVQMTRNATRAIVRNSHIEGNLYGVDIHGARDARVEGNTIIGGDDRLMSRRGNGVYVWNAPGATVSGNTIRQGRDGIFVNTSRKNTFTDNRFEGLRFAIHYMNADDSEVSGNISIGNHLGYAIMFSKRVTIRDNISLDDRDHGIMLNYANNAVIEGNAVVGGGEKCLFVYNANKNMIRGNRIEGCEIGIHFTGGSARNEITGNAFVGNRTQIKFVSTRDHVWSGNYWSDHAAYDVNGDGIADQAFRPNDAMDQVLWTQPSAKLLLGSPAVQLVRWAQSEFPALLPGGIVDDQPLMKPHALPETARKWKESLQ</sequence>
<feature type="chain" id="PRO_5046270244" evidence="4">
    <location>
        <begin position="24"/>
        <end position="422"/>
    </location>
</feature>
<dbReference type="InterPro" id="IPR007742">
    <property type="entry name" value="NosD_dom"/>
</dbReference>
<dbReference type="NCBIfam" id="TIGR04247">
    <property type="entry name" value="NosD_copper_fam"/>
    <property type="match status" value="1"/>
</dbReference>
<gene>
    <name evidence="6" type="primary">nosD</name>
    <name evidence="6" type="ORF">GTW23_00225</name>
</gene>
<dbReference type="InterPro" id="IPR006626">
    <property type="entry name" value="PbH1"/>
</dbReference>
<name>A0ABT1CMI9_9HYPH</name>
<protein>
    <submittedName>
        <fullName evidence="6">Nitrous oxide reductase family maturation protein NosD</fullName>
    </submittedName>
</protein>
<feature type="domain" description="Carbohydrate-binding/sugar hydrolysis" evidence="5">
    <location>
        <begin position="196"/>
        <end position="353"/>
    </location>
</feature>
<dbReference type="SUPFAM" id="SSF51126">
    <property type="entry name" value="Pectin lyase-like"/>
    <property type="match status" value="1"/>
</dbReference>
<feature type="signal peptide" evidence="4">
    <location>
        <begin position="1"/>
        <end position="23"/>
    </location>
</feature>
<keyword evidence="7" id="KW-1185">Reference proteome</keyword>
<evidence type="ECO:0000259" key="5">
    <source>
        <dbReference type="SMART" id="SM00722"/>
    </source>
</evidence>
<dbReference type="SMART" id="SM00710">
    <property type="entry name" value="PbH1"/>
    <property type="match status" value="10"/>
</dbReference>
<dbReference type="EMBL" id="JAAAML010000001">
    <property type="protein sequence ID" value="MCO6406581.1"/>
    <property type="molecule type" value="Genomic_DNA"/>
</dbReference>
<evidence type="ECO:0000256" key="1">
    <source>
        <dbReference type="ARBA" id="ARBA00004906"/>
    </source>
</evidence>
<evidence type="ECO:0000256" key="4">
    <source>
        <dbReference type="SAM" id="SignalP"/>
    </source>
</evidence>
<dbReference type="PANTHER" id="PTHR22990">
    <property type="entry name" value="F-BOX ONLY PROTEIN"/>
    <property type="match status" value="1"/>
</dbReference>
<dbReference type="NCBIfam" id="TIGR03804">
    <property type="entry name" value="para_beta_helix"/>
    <property type="match status" value="2"/>
</dbReference>
<reference evidence="6 7" key="1">
    <citation type="submission" date="2020-01" db="EMBL/GenBank/DDBJ databases">
        <title>Genomes of bacteria type strains.</title>
        <authorList>
            <person name="Chen J."/>
            <person name="Zhu S."/>
            <person name="Yang J."/>
        </authorList>
    </citation>
    <scope>NUCLEOTIDE SEQUENCE [LARGE SCALE GENOMIC DNA]</scope>
    <source>
        <strain evidence="6 7">DSM 16655</strain>
    </source>
</reference>
<dbReference type="InterPro" id="IPR006633">
    <property type="entry name" value="Carb-bd_sugar_hydrolysis-dom"/>
</dbReference>
<proteinExistence type="predicted"/>
<evidence type="ECO:0000313" key="6">
    <source>
        <dbReference type="EMBL" id="MCO6406581.1"/>
    </source>
</evidence>
<evidence type="ECO:0000256" key="3">
    <source>
        <dbReference type="ARBA" id="ARBA00022786"/>
    </source>
</evidence>
<feature type="domain" description="Carbohydrate-binding/sugar hydrolysis" evidence="5">
    <location>
        <begin position="42"/>
        <end position="190"/>
    </location>
</feature>
<accession>A0ABT1CMI9</accession>